<evidence type="ECO:0000256" key="10">
    <source>
        <dbReference type="ARBA" id="ARBA00023172"/>
    </source>
</evidence>
<evidence type="ECO:0000256" key="4">
    <source>
        <dbReference type="ARBA" id="ARBA00022759"/>
    </source>
</evidence>
<evidence type="ECO:0000313" key="13">
    <source>
        <dbReference type="Proteomes" id="UP000765509"/>
    </source>
</evidence>
<comment type="caution">
    <text evidence="12">The sequence shown here is derived from an EMBL/GenBank/DDBJ whole genome shotgun (WGS) entry which is preliminary data.</text>
</comment>
<dbReference type="OrthoDB" id="1751476at2759"/>
<dbReference type="PANTHER" id="PTHR42648:SF11">
    <property type="entry name" value="TRANSPOSON TY4-P GAG-POL POLYPROTEIN"/>
    <property type="match status" value="1"/>
</dbReference>
<dbReference type="GO" id="GO:0016787">
    <property type="term" value="F:hydrolase activity"/>
    <property type="evidence" value="ECO:0007669"/>
    <property type="project" value="UniProtKB-KW"/>
</dbReference>
<dbReference type="AlphaFoldDB" id="A0A9Q3FYX4"/>
<evidence type="ECO:0000256" key="7">
    <source>
        <dbReference type="ARBA" id="ARBA00022908"/>
    </source>
</evidence>
<dbReference type="GO" id="GO:0046872">
    <property type="term" value="F:metal ion binding"/>
    <property type="evidence" value="ECO:0007669"/>
    <property type="project" value="UniProtKB-KW"/>
</dbReference>
<feature type="region of interest" description="Disordered" evidence="11">
    <location>
        <begin position="123"/>
        <end position="160"/>
    </location>
</feature>
<protein>
    <submittedName>
        <fullName evidence="12">Uncharacterized protein</fullName>
    </submittedName>
</protein>
<dbReference type="GO" id="GO:0015074">
    <property type="term" value="P:DNA integration"/>
    <property type="evidence" value="ECO:0007669"/>
    <property type="project" value="UniProtKB-KW"/>
</dbReference>
<dbReference type="InterPro" id="IPR039537">
    <property type="entry name" value="Retrotran_Ty1/copia-like"/>
</dbReference>
<dbReference type="GO" id="GO:0006310">
    <property type="term" value="P:DNA recombination"/>
    <property type="evidence" value="ECO:0007669"/>
    <property type="project" value="UniProtKB-KW"/>
</dbReference>
<dbReference type="GO" id="GO:0003887">
    <property type="term" value="F:DNA-directed DNA polymerase activity"/>
    <property type="evidence" value="ECO:0007669"/>
    <property type="project" value="UniProtKB-KW"/>
</dbReference>
<keyword evidence="6" id="KW-0460">Magnesium</keyword>
<keyword evidence="7" id="KW-0229">DNA integration</keyword>
<evidence type="ECO:0000256" key="2">
    <source>
        <dbReference type="ARBA" id="ARBA00022722"/>
    </source>
</evidence>
<proteinExistence type="predicted"/>
<dbReference type="PANTHER" id="PTHR42648">
    <property type="entry name" value="TRANSPOSASE, PUTATIVE-RELATED"/>
    <property type="match status" value="1"/>
</dbReference>
<accession>A0A9Q3FYX4</accession>
<reference evidence="12" key="1">
    <citation type="submission" date="2021-03" db="EMBL/GenBank/DDBJ databases">
        <title>Draft genome sequence of rust myrtle Austropuccinia psidii MF-1, a brazilian biotype.</title>
        <authorList>
            <person name="Quecine M.C."/>
            <person name="Pachon D.M.R."/>
            <person name="Bonatelli M.L."/>
            <person name="Correr F.H."/>
            <person name="Franceschini L.M."/>
            <person name="Leite T.F."/>
            <person name="Margarido G.R.A."/>
            <person name="Almeida C.A."/>
            <person name="Ferrarezi J.A."/>
            <person name="Labate C.A."/>
        </authorList>
    </citation>
    <scope>NUCLEOTIDE SEQUENCE</scope>
    <source>
        <strain evidence="12">MF-1</strain>
    </source>
</reference>
<evidence type="ECO:0000313" key="12">
    <source>
        <dbReference type="EMBL" id="MBW0546508.1"/>
    </source>
</evidence>
<dbReference type="GO" id="GO:0004519">
    <property type="term" value="F:endonuclease activity"/>
    <property type="evidence" value="ECO:0007669"/>
    <property type="project" value="UniProtKB-KW"/>
</dbReference>
<keyword evidence="9" id="KW-0808">Transferase</keyword>
<dbReference type="Proteomes" id="UP000765509">
    <property type="component" value="Unassembled WGS sequence"/>
</dbReference>
<keyword evidence="8" id="KW-0695">RNA-directed DNA polymerase</keyword>
<evidence type="ECO:0000256" key="8">
    <source>
        <dbReference type="ARBA" id="ARBA00022918"/>
    </source>
</evidence>
<keyword evidence="1" id="KW-0548">Nucleotidyltransferase</keyword>
<keyword evidence="3" id="KW-0479">Metal-binding</keyword>
<dbReference type="EMBL" id="AVOT02051508">
    <property type="protein sequence ID" value="MBW0546508.1"/>
    <property type="molecule type" value="Genomic_DNA"/>
</dbReference>
<evidence type="ECO:0000256" key="5">
    <source>
        <dbReference type="ARBA" id="ARBA00022801"/>
    </source>
</evidence>
<evidence type="ECO:0000256" key="3">
    <source>
        <dbReference type="ARBA" id="ARBA00022723"/>
    </source>
</evidence>
<organism evidence="12 13">
    <name type="scientific">Austropuccinia psidii MF-1</name>
    <dbReference type="NCBI Taxonomy" id="1389203"/>
    <lineage>
        <taxon>Eukaryota</taxon>
        <taxon>Fungi</taxon>
        <taxon>Dikarya</taxon>
        <taxon>Basidiomycota</taxon>
        <taxon>Pucciniomycotina</taxon>
        <taxon>Pucciniomycetes</taxon>
        <taxon>Pucciniales</taxon>
        <taxon>Sphaerophragmiaceae</taxon>
        <taxon>Austropuccinia</taxon>
    </lineage>
</organism>
<dbReference type="GO" id="GO:0003964">
    <property type="term" value="F:RNA-directed DNA polymerase activity"/>
    <property type="evidence" value="ECO:0007669"/>
    <property type="project" value="UniProtKB-KW"/>
</dbReference>
<sequence>MLNATNLTKQYWAEAANTTTFISNLTPTTSRNNQSPAAIWKNNQPTLTKLRVFGCQAITFKLKKRTQVETGSKRKIIITRHVEFNNKIFPKISTNTSYEEKWKGITEEQRKIATASITNNNHTIETEMEAQQPTQEINENREKNEGSNTSRQEYKDNKLHRQHIKIIGPYIQPSSTQT</sequence>
<keyword evidence="4" id="KW-0255">Endonuclease</keyword>
<keyword evidence="2" id="KW-0540">Nuclease</keyword>
<evidence type="ECO:0000256" key="9">
    <source>
        <dbReference type="ARBA" id="ARBA00022932"/>
    </source>
</evidence>
<gene>
    <name evidence="12" type="ORF">O181_086223</name>
</gene>
<keyword evidence="5" id="KW-0378">Hydrolase</keyword>
<name>A0A9Q3FYX4_9BASI</name>
<evidence type="ECO:0000256" key="1">
    <source>
        <dbReference type="ARBA" id="ARBA00022695"/>
    </source>
</evidence>
<evidence type="ECO:0000256" key="6">
    <source>
        <dbReference type="ARBA" id="ARBA00022842"/>
    </source>
</evidence>
<feature type="compositionally biased region" description="Polar residues" evidence="11">
    <location>
        <begin position="123"/>
        <end position="137"/>
    </location>
</feature>
<keyword evidence="13" id="KW-1185">Reference proteome</keyword>
<keyword evidence="9" id="KW-0239">DNA-directed DNA polymerase</keyword>
<evidence type="ECO:0000256" key="11">
    <source>
        <dbReference type="SAM" id="MobiDB-lite"/>
    </source>
</evidence>
<keyword evidence="10" id="KW-0233">DNA recombination</keyword>